<proteinExistence type="predicted"/>
<feature type="region of interest" description="Disordered" evidence="1">
    <location>
        <begin position="31"/>
        <end position="59"/>
    </location>
</feature>
<gene>
    <name evidence="2" type="ORF">EVG20_g11589</name>
</gene>
<protein>
    <submittedName>
        <fullName evidence="2">Uncharacterized protein</fullName>
    </submittedName>
</protein>
<dbReference type="EMBL" id="SEOQ01001885">
    <property type="protein sequence ID" value="TFY50318.1"/>
    <property type="molecule type" value="Genomic_DNA"/>
</dbReference>
<evidence type="ECO:0000256" key="1">
    <source>
        <dbReference type="SAM" id="MobiDB-lite"/>
    </source>
</evidence>
<name>A0A4Y9XKV9_9AGAM</name>
<reference evidence="2 3" key="1">
    <citation type="submission" date="2019-02" db="EMBL/GenBank/DDBJ databases">
        <title>Genome sequencing of the rare red list fungi Dentipellis fragilis.</title>
        <authorList>
            <person name="Buettner E."/>
            <person name="Kellner H."/>
        </authorList>
    </citation>
    <scope>NUCLEOTIDE SEQUENCE [LARGE SCALE GENOMIC DNA]</scope>
    <source>
        <strain evidence="2 3">DSM 105465</strain>
    </source>
</reference>
<dbReference type="Proteomes" id="UP000298327">
    <property type="component" value="Unassembled WGS sequence"/>
</dbReference>
<accession>A0A4Y9XKV9</accession>
<dbReference type="AlphaFoldDB" id="A0A4Y9XKV9"/>
<sequence length="103" mass="11580">MPIMSPKPVHPEIQARRVIEELQAAAVRECQSDEGQGDAQVQAEGAKHARAPDPEPERPMLGWATLDMRSLWACDRVEAPEPLSGCMAQLMEDDLILYLEDRW</sequence>
<keyword evidence="3" id="KW-1185">Reference proteome</keyword>
<feature type="compositionally biased region" description="Basic and acidic residues" evidence="1">
    <location>
        <begin position="45"/>
        <end position="58"/>
    </location>
</feature>
<organism evidence="2 3">
    <name type="scientific">Dentipellis fragilis</name>
    <dbReference type="NCBI Taxonomy" id="205917"/>
    <lineage>
        <taxon>Eukaryota</taxon>
        <taxon>Fungi</taxon>
        <taxon>Dikarya</taxon>
        <taxon>Basidiomycota</taxon>
        <taxon>Agaricomycotina</taxon>
        <taxon>Agaricomycetes</taxon>
        <taxon>Russulales</taxon>
        <taxon>Hericiaceae</taxon>
        <taxon>Dentipellis</taxon>
    </lineage>
</organism>
<evidence type="ECO:0000313" key="2">
    <source>
        <dbReference type="EMBL" id="TFY50318.1"/>
    </source>
</evidence>
<evidence type="ECO:0000313" key="3">
    <source>
        <dbReference type="Proteomes" id="UP000298327"/>
    </source>
</evidence>
<comment type="caution">
    <text evidence="2">The sequence shown here is derived from an EMBL/GenBank/DDBJ whole genome shotgun (WGS) entry which is preliminary data.</text>
</comment>
<dbReference type="OrthoDB" id="10424671at2759"/>